<dbReference type="OrthoDB" id="1706086at2"/>
<evidence type="ECO:0000313" key="4">
    <source>
        <dbReference type="EMBL" id="CCP27505.1"/>
    </source>
</evidence>
<dbReference type="STRING" id="1209989.TepRe1_2454"/>
<keyword evidence="5" id="KW-1185">Reference proteome</keyword>
<evidence type="ECO:0000256" key="1">
    <source>
        <dbReference type="ARBA" id="ARBA00022737"/>
    </source>
</evidence>
<dbReference type="PATRIC" id="fig|1209989.3.peg.3027"/>
<dbReference type="KEGG" id="tep:TepRe1_2454"/>
<name>F4LTV8_TEPAE</name>
<gene>
    <name evidence="4" type="ordered locus">TEPIRE1_2639</name>
</gene>
<keyword evidence="2" id="KW-0732">Signal</keyword>
<dbReference type="PROSITE" id="PS51272">
    <property type="entry name" value="SLH"/>
    <property type="match status" value="2"/>
</dbReference>
<proteinExistence type="predicted"/>
<dbReference type="KEGG" id="tae:TepiRe1_2639"/>
<reference evidence="5" key="1">
    <citation type="journal article" date="2013" name="Genome Announc.">
        <title>First genome sequence of a syntrophic acetate-oxidizing bacterium, Tepidanaerobacter acetatoxydans strain Re1.</title>
        <authorList>
            <person name="Manzoor S."/>
            <person name="Bongcam-Rudloff E."/>
            <person name="Schnurer A."/>
            <person name="Muller B."/>
        </authorList>
    </citation>
    <scope>NUCLEOTIDE SEQUENCE [LARGE SCALE GENOMIC DNA]</scope>
    <source>
        <strain evidence="5">Re1</strain>
    </source>
</reference>
<dbReference type="EMBL" id="HF563609">
    <property type="protein sequence ID" value="CCP27505.1"/>
    <property type="molecule type" value="Genomic_DNA"/>
</dbReference>
<feature type="domain" description="SLH" evidence="3">
    <location>
        <begin position="87"/>
        <end position="152"/>
    </location>
</feature>
<organism evidence="4 5">
    <name type="scientific">Tepidanaerobacter acetatoxydans (strain DSM 21804 / JCM 16047 / Re1)</name>
    <dbReference type="NCBI Taxonomy" id="1209989"/>
    <lineage>
        <taxon>Bacteria</taxon>
        <taxon>Bacillati</taxon>
        <taxon>Bacillota</taxon>
        <taxon>Clostridia</taxon>
        <taxon>Thermosediminibacterales</taxon>
        <taxon>Tepidanaerobacteraceae</taxon>
        <taxon>Tepidanaerobacter</taxon>
    </lineage>
</organism>
<dbReference type="RefSeq" id="WP_013779474.1">
    <property type="nucleotide sequence ID" value="NC_015519.1"/>
</dbReference>
<evidence type="ECO:0000256" key="2">
    <source>
        <dbReference type="SAM" id="SignalP"/>
    </source>
</evidence>
<evidence type="ECO:0000259" key="3">
    <source>
        <dbReference type="PROSITE" id="PS51272"/>
    </source>
</evidence>
<dbReference type="HOGENOM" id="CLU_314658_0_0_9"/>
<dbReference type="InterPro" id="IPR001119">
    <property type="entry name" value="SLH_dom"/>
</dbReference>
<accession>L0S2K4</accession>
<dbReference type="Pfam" id="PF00395">
    <property type="entry name" value="SLH"/>
    <property type="match status" value="1"/>
</dbReference>
<feature type="domain" description="SLH" evidence="3">
    <location>
        <begin position="22"/>
        <end position="85"/>
    </location>
</feature>
<evidence type="ECO:0000313" key="5">
    <source>
        <dbReference type="Proteomes" id="UP000010802"/>
    </source>
</evidence>
<dbReference type="AlphaFoldDB" id="F4LTV8"/>
<sequence>MRKAKKLLVTLLVLTFVMSTFSVGFAATTTDTKDLPTEVVRAMALGYLKGDAQGNLNLENPITRAEALAIIIRVSGLETSAELMKGQTKFADVNPDPSLEWATGYINLGVGQGIINGYPDGTFRGNANVTYAEMAKMILYAMNYGVTVEGAPWPAGVMGKADDLGLFDKVSSAPDAPAIRGDVVKMIDNSLTIKHLEQTGYGDLKQYVEGDKTFLSKMDVDELEDVRVTEIARVNDKLDDDEIELTEYDKNGKKVDSNIYTLIADVNPEAIFGLKVDAWVNDDDEVFFVEVSTEDKDILLDAVDAEESDEDEIYLKEADKAYKWADSAVAYVNFEEKDLDEIPEDAYGKFVLDRGQVAFANLFDFDEVGVVTAVDGKVIEFININTDEDEVDLSDYDDVYIYNPDFTKADVKDIDEDSAIFFWEGDDDDVYIIVKNETVKGNVDSVKEDKIKVDGKEYKRGSFKGTKALITLDKGDNYEEWADLEAVEDFVDEDVMLVLDLRGRVLLVTGAAKATSGNLYGIVTYAKSGRYPTLTVFNKEGKEVDYVAESSKEFDELTDLKYNANTPQYAALKYKLTSDSEIAEERSVYAVIEGTDITSRKSYDSDVKASEVIFEGKLTKDTDKKTFKLNGESFYISSDTVIMKALNEDGELDPETISVDRFVSIGVSQYNEAVVFGEAGKDADLIVMLNKAFEGTEEDYFYGVVTDKPYKSGSSYYATINVFGEGEKDYKVNDAADFKKGVVVAFNLNSKDEAVLKTSKLYDDKILKKYDDGFVTIDGKVYKVDSAAVLYNKDKDGDLDKKIGRTKLKEYANKRIDFALDDGIVVAAVVYDGKDGSSDTKVTGEVTYINVDEELIEVDGKVLELDKRVRLVDADGKTIAIGPKDVAKQLKVGDILSKITEEDGVVTEMKLAKDDDDEPGVPEEELTAEATLGSLLGVKYAEITLSDSSRIDEVKNVKVNGVVRDYNIKGDIIRVNFGSEITDIKLILNDGSVIDVTIK</sequence>
<dbReference type="eggNOG" id="COG2373">
    <property type="taxonomic scope" value="Bacteria"/>
</dbReference>
<accession>F4LTV8</accession>
<feature type="chain" id="PRO_5003311181" evidence="2">
    <location>
        <begin position="27"/>
        <end position="999"/>
    </location>
</feature>
<protein>
    <submittedName>
        <fullName evidence="4">S-layer domain-containing protein</fullName>
    </submittedName>
</protein>
<dbReference type="Proteomes" id="UP000010802">
    <property type="component" value="Chromosome"/>
</dbReference>
<keyword evidence="1" id="KW-0677">Repeat</keyword>
<feature type="signal peptide" evidence="2">
    <location>
        <begin position="1"/>
        <end position="26"/>
    </location>
</feature>